<feature type="domain" description="4Fe-4S ferredoxin-type" evidence="1">
    <location>
        <begin position="30"/>
        <end position="59"/>
    </location>
</feature>
<dbReference type="Proteomes" id="UP001166052">
    <property type="component" value="Unassembled WGS sequence"/>
</dbReference>
<evidence type="ECO:0000313" key="3">
    <source>
        <dbReference type="Proteomes" id="UP001166052"/>
    </source>
</evidence>
<feature type="non-terminal residue" evidence="2">
    <location>
        <position position="1"/>
    </location>
</feature>
<proteinExistence type="predicted"/>
<dbReference type="PANTHER" id="PTHR31701:SF2">
    <property type="entry name" value="ENDOPLASMIC RETICULUM MEMBRANE-ASSOCIATED RNA DEGRADATION PROTEIN"/>
    <property type="match status" value="1"/>
</dbReference>
<dbReference type="PANTHER" id="PTHR31701">
    <property type="entry name" value="ENDOPLASMIC RETICULUM MEMBRANE-ASSOCIATED RNA DEGRADATION PROTEIN"/>
    <property type="match status" value="1"/>
</dbReference>
<dbReference type="PROSITE" id="PS51379">
    <property type="entry name" value="4FE4S_FER_2"/>
    <property type="match status" value="1"/>
</dbReference>
<comment type="caution">
    <text evidence="2">The sequence shown here is derived from an EMBL/GenBank/DDBJ whole genome shotgun (WGS) entry which is preliminary data.</text>
</comment>
<dbReference type="EMBL" id="JAAWVN010000171">
    <property type="protein sequence ID" value="MBN3288938.1"/>
    <property type="molecule type" value="Genomic_DNA"/>
</dbReference>
<organism evidence="2 3">
    <name type="scientific">Polypterus senegalus</name>
    <name type="common">Senegal bichir</name>
    <dbReference type="NCBI Taxonomy" id="55291"/>
    <lineage>
        <taxon>Eukaryota</taxon>
        <taxon>Metazoa</taxon>
        <taxon>Chordata</taxon>
        <taxon>Craniata</taxon>
        <taxon>Vertebrata</taxon>
        <taxon>Euteleostomi</taxon>
        <taxon>Actinopterygii</taxon>
        <taxon>Polypteriformes</taxon>
        <taxon>Polypteridae</taxon>
        <taxon>Polypterus</taxon>
    </lineage>
</organism>
<protein>
    <submittedName>
        <fullName evidence="2">EMARD protein</fullName>
    </submittedName>
</protein>
<name>A0ABS2YR38_POLSE</name>
<feature type="non-terminal residue" evidence="2">
    <location>
        <position position="155"/>
    </location>
</feature>
<dbReference type="InterPro" id="IPR017896">
    <property type="entry name" value="4Fe4S_Fe-S-bd"/>
</dbReference>
<accession>A0ABS2YR38</accession>
<gene>
    <name evidence="2" type="primary">Ermard_0</name>
    <name evidence="2" type="ORF">GTO92_0006434</name>
</gene>
<evidence type="ECO:0000259" key="1">
    <source>
        <dbReference type="PROSITE" id="PS51379"/>
    </source>
</evidence>
<keyword evidence="3" id="KW-1185">Reference proteome</keyword>
<evidence type="ECO:0000313" key="2">
    <source>
        <dbReference type="EMBL" id="MBN3288938.1"/>
    </source>
</evidence>
<dbReference type="InterPro" id="IPR039635">
    <property type="entry name" value="ERMARD"/>
</dbReference>
<sequence length="155" mass="18437">MPVKQRTRQQAEIRPRGEMPMNQVAADTSQECEKDRDKCTSYNACTLYCPRTVLEVVSLLRKIVSQCSKVIEQVVYSSESRYTEWMNKSLRSRQRITYIHLLHRFLKLSLQFAENLVTYTNSEKNKWSESINLIHKYFDKVELFFKAINFKEDKL</sequence>
<reference evidence="2" key="1">
    <citation type="journal article" date="2021" name="Cell">
        <title>Tracing the genetic footprints of vertebrate landing in non-teleost ray-finned fishes.</title>
        <authorList>
            <person name="Bi X."/>
            <person name="Wang K."/>
            <person name="Yang L."/>
            <person name="Pan H."/>
            <person name="Jiang H."/>
            <person name="Wei Q."/>
            <person name="Fang M."/>
            <person name="Yu H."/>
            <person name="Zhu C."/>
            <person name="Cai Y."/>
            <person name="He Y."/>
            <person name="Gan X."/>
            <person name="Zeng H."/>
            <person name="Yu D."/>
            <person name="Zhu Y."/>
            <person name="Jiang H."/>
            <person name="Qiu Q."/>
            <person name="Yang H."/>
            <person name="Zhang Y.E."/>
            <person name="Wang W."/>
            <person name="Zhu M."/>
            <person name="He S."/>
            <person name="Zhang G."/>
        </authorList>
    </citation>
    <scope>NUCLEOTIDE SEQUENCE</scope>
    <source>
        <strain evidence="2">Bchr_001</strain>
    </source>
</reference>